<comment type="caution">
    <text evidence="1">The sequence shown here is derived from an EMBL/GenBank/DDBJ whole genome shotgun (WGS) entry which is preliminary data.</text>
</comment>
<dbReference type="PANTHER" id="PTHR36839">
    <property type="entry name" value="METALLO-BETA-LACTAMASE FAMILY PROTEIN (AFU_ORTHOLOGUE AFUA_5G12770)"/>
    <property type="match status" value="1"/>
</dbReference>
<organism evidence="1 2">
    <name type="scientific">Spirosoma agri</name>
    <dbReference type="NCBI Taxonomy" id="1987381"/>
    <lineage>
        <taxon>Bacteria</taxon>
        <taxon>Pseudomonadati</taxon>
        <taxon>Bacteroidota</taxon>
        <taxon>Cytophagia</taxon>
        <taxon>Cytophagales</taxon>
        <taxon>Cytophagaceae</taxon>
        <taxon>Spirosoma</taxon>
    </lineage>
</organism>
<dbReference type="RefSeq" id="WP_164043558.1">
    <property type="nucleotide sequence ID" value="NZ_JAAGNZ010000003.1"/>
</dbReference>
<reference evidence="1 2" key="1">
    <citation type="submission" date="2020-02" db="EMBL/GenBank/DDBJ databases">
        <title>Draft genome sequence of two Spirosoma agri KCTC 52727 and Spirosoma terrae KCTC 52035.</title>
        <authorList>
            <person name="Rojas J."/>
            <person name="Ambika Manirajan B."/>
            <person name="Ratering S."/>
            <person name="Suarez C."/>
            <person name="Schnell S."/>
        </authorList>
    </citation>
    <scope>NUCLEOTIDE SEQUENCE [LARGE SCALE GENOMIC DNA]</scope>
    <source>
        <strain evidence="1 2">KCTC 52727</strain>
    </source>
</reference>
<dbReference type="SUPFAM" id="SSF56281">
    <property type="entry name" value="Metallo-hydrolase/oxidoreductase"/>
    <property type="match status" value="1"/>
</dbReference>
<gene>
    <name evidence="1" type="ORF">GK091_25500</name>
</gene>
<keyword evidence="1" id="KW-0378">Hydrolase</keyword>
<sequence length="297" mass="33752">MQRKTFLKQTASLSALSLVQGTVPTRLDRQQADRTKEAKVCTTCGTHYPTGKVVELCPICLDDRQYIPDTGQGWTTSQKMEISHSIKIVKLQEHLYELVINPKFAIGQRALLVLSPGGNILWDCIPLLDEPTMAFIQGKGGLKAIAISHPHYYSNMCDWAEQFNCPVYIHQSDEVFIHDRGEYVQLWTGQQQPLWDGTRLINIGGHFPGSSLLHVPALSPEGTLLVGDTLYLSPSMAHFALMYSYPNRIPLPLHEIVRIRNRFAQLSFDTVYGFYSYQNLTVDVKKILNESFQRYYE</sequence>
<dbReference type="PANTHER" id="PTHR36839:SF1">
    <property type="entry name" value="METALLO-BETA-LACTAMASE FAMILY PROTEIN (AFU_ORTHOLOGUE AFUA_5G12770)"/>
    <property type="match status" value="1"/>
</dbReference>
<evidence type="ECO:0000313" key="1">
    <source>
        <dbReference type="EMBL" id="NEU70258.1"/>
    </source>
</evidence>
<dbReference type="AlphaFoldDB" id="A0A6M0IPQ9"/>
<dbReference type="Proteomes" id="UP000477386">
    <property type="component" value="Unassembled WGS sequence"/>
</dbReference>
<dbReference type="Gene3D" id="3.60.15.10">
    <property type="entry name" value="Ribonuclease Z/Hydroxyacylglutathione hydrolase-like"/>
    <property type="match status" value="1"/>
</dbReference>
<dbReference type="GO" id="GO:0016787">
    <property type="term" value="F:hydrolase activity"/>
    <property type="evidence" value="ECO:0007669"/>
    <property type="project" value="UniProtKB-KW"/>
</dbReference>
<dbReference type="InterPro" id="IPR036866">
    <property type="entry name" value="RibonucZ/Hydroxyglut_hydro"/>
</dbReference>
<keyword evidence="2" id="KW-1185">Reference proteome</keyword>
<dbReference type="EMBL" id="JAAGNZ010000003">
    <property type="protein sequence ID" value="NEU70258.1"/>
    <property type="molecule type" value="Genomic_DNA"/>
</dbReference>
<protein>
    <submittedName>
        <fullName evidence="1">MBL fold metallo-hydrolase</fullName>
    </submittedName>
</protein>
<proteinExistence type="predicted"/>
<evidence type="ECO:0000313" key="2">
    <source>
        <dbReference type="Proteomes" id="UP000477386"/>
    </source>
</evidence>
<name>A0A6M0IPQ9_9BACT</name>
<accession>A0A6M0IPQ9</accession>